<dbReference type="GO" id="GO:0006508">
    <property type="term" value="P:proteolysis"/>
    <property type="evidence" value="ECO:0007669"/>
    <property type="project" value="UniProtKB-KW"/>
</dbReference>
<evidence type="ECO:0000256" key="3">
    <source>
        <dbReference type="ARBA" id="ARBA00022801"/>
    </source>
</evidence>
<keyword evidence="2" id="KW-0645">Protease</keyword>
<accession>A0A2U2EKR5</accession>
<keyword evidence="3" id="KW-0378">Hydrolase</keyword>
<proteinExistence type="inferred from homology"/>
<dbReference type="EMBL" id="JRFS01000001">
    <property type="protein sequence ID" value="PWE85088.1"/>
    <property type="molecule type" value="Genomic_DNA"/>
</dbReference>
<dbReference type="GO" id="GO:0008234">
    <property type="term" value="F:cysteine-type peptidase activity"/>
    <property type="evidence" value="ECO:0007669"/>
    <property type="project" value="UniProtKB-KW"/>
</dbReference>
<organism evidence="7 8">
    <name type="scientific">Agathobacter rectalis</name>
    <dbReference type="NCBI Taxonomy" id="39491"/>
    <lineage>
        <taxon>Bacteria</taxon>
        <taxon>Bacillati</taxon>
        <taxon>Bacillota</taxon>
        <taxon>Clostridia</taxon>
        <taxon>Lachnospirales</taxon>
        <taxon>Lachnospiraceae</taxon>
        <taxon>Agathobacter</taxon>
    </lineage>
</organism>
<keyword evidence="4" id="KW-0788">Thiol protease</keyword>
<dbReference type="RefSeq" id="WP_109256926.1">
    <property type="nucleotide sequence ID" value="NZ_JRFS01000001.1"/>
</dbReference>
<dbReference type="InterPro" id="IPR036764">
    <property type="entry name" value="Peptidase_Prp_sf"/>
</dbReference>
<dbReference type="GO" id="GO:0042254">
    <property type="term" value="P:ribosome biogenesis"/>
    <property type="evidence" value="ECO:0007669"/>
    <property type="project" value="UniProtKB-KW"/>
</dbReference>
<keyword evidence="1" id="KW-0690">Ribosome biogenesis</keyword>
<dbReference type="Proteomes" id="UP000245905">
    <property type="component" value="Unassembled WGS sequence"/>
</dbReference>
<comment type="caution">
    <text evidence="7">The sequence shown here is derived from an EMBL/GenBank/DDBJ whole genome shotgun (WGS) entry which is preliminary data.</text>
</comment>
<name>A0A2U2EKR5_9FIRM</name>
<reference evidence="7 8" key="1">
    <citation type="submission" date="2014-09" db="EMBL/GenBank/DDBJ databases">
        <title>Butyrate-producing bacteria isolated from human gut.</title>
        <authorList>
            <person name="Zhang Q."/>
            <person name="Zhao L."/>
        </authorList>
    </citation>
    <scope>NUCLEOTIDE SEQUENCE [LARGE SCALE GENOMIC DNA]</scope>
    <source>
        <strain evidence="7 8">R22</strain>
    </source>
</reference>
<dbReference type="AlphaFoldDB" id="A0A2U2EKR5"/>
<comment type="similarity">
    <text evidence="5">Belongs to the Prp family.</text>
</comment>
<evidence type="ECO:0000313" key="8">
    <source>
        <dbReference type="Proteomes" id="UP000245905"/>
    </source>
</evidence>
<dbReference type="Pfam" id="PF04327">
    <property type="entry name" value="Peptidase_Prp"/>
    <property type="match status" value="1"/>
</dbReference>
<dbReference type="SUPFAM" id="SSF118010">
    <property type="entry name" value="TM1457-like"/>
    <property type="match status" value="1"/>
</dbReference>
<dbReference type="Gene3D" id="3.30.70.1490">
    <property type="entry name" value="Cysteine protease Prp"/>
    <property type="match status" value="1"/>
</dbReference>
<evidence type="ECO:0000256" key="2">
    <source>
        <dbReference type="ARBA" id="ARBA00022670"/>
    </source>
</evidence>
<gene>
    <name evidence="7" type="ORF">LD38_00260</name>
</gene>
<evidence type="ECO:0000256" key="5">
    <source>
        <dbReference type="ARBA" id="ARBA00044503"/>
    </source>
</evidence>
<evidence type="ECO:0000256" key="6">
    <source>
        <dbReference type="ARBA" id="ARBA00044538"/>
    </source>
</evidence>
<evidence type="ECO:0000313" key="7">
    <source>
        <dbReference type="EMBL" id="PWE85088.1"/>
    </source>
</evidence>
<protein>
    <recommendedName>
        <fullName evidence="6">Ribosomal processing cysteine protease Prp</fullName>
    </recommendedName>
</protein>
<evidence type="ECO:0000256" key="4">
    <source>
        <dbReference type="ARBA" id="ARBA00022807"/>
    </source>
</evidence>
<evidence type="ECO:0000256" key="1">
    <source>
        <dbReference type="ARBA" id="ARBA00022517"/>
    </source>
</evidence>
<sequence length="95" mass="10526">MIEIYETSTSLAVNGHANAGVKGESVPCEAVTAMINMFVMGADHYQNIEYELESGHFYINTKQIVYVCDPILKALKLGLQSVAEAYPEYISYEKA</sequence>
<dbReference type="InterPro" id="IPR007422">
    <property type="entry name" value="Peptidase_Prp"/>
</dbReference>